<proteinExistence type="predicted"/>
<organism evidence="1 2">
    <name type="scientific">Suricata suricatta</name>
    <name type="common">Meerkat</name>
    <dbReference type="NCBI Taxonomy" id="37032"/>
    <lineage>
        <taxon>Eukaryota</taxon>
        <taxon>Metazoa</taxon>
        <taxon>Chordata</taxon>
        <taxon>Craniata</taxon>
        <taxon>Vertebrata</taxon>
        <taxon>Euteleostomi</taxon>
        <taxon>Mammalia</taxon>
        <taxon>Eutheria</taxon>
        <taxon>Laurasiatheria</taxon>
        <taxon>Carnivora</taxon>
        <taxon>Feliformia</taxon>
        <taxon>Herpestidae</taxon>
        <taxon>Suricata</taxon>
    </lineage>
</organism>
<reference evidence="1" key="2">
    <citation type="submission" date="2025-08" db="UniProtKB">
        <authorList>
            <consortium name="Ensembl"/>
        </authorList>
    </citation>
    <scope>IDENTIFICATION</scope>
</reference>
<evidence type="ECO:0000313" key="1">
    <source>
        <dbReference type="Ensembl" id="ENSSSUP00005033533.1"/>
    </source>
</evidence>
<sequence length="153" mass="16888">MQWFTEFMELFLSVWNLIKNLESLLCGSLRRPGCSHMFPRRPGAPVLRAGGFCQDMQRQEGSAGRRAPGLSRVGDAVRSQQALESPDLLRHFLMRLQQNRLKKKKGSAVAQHWGGGGGPGRPRPSYLPAGLQALEHQALSTSFLHGVTLFPGP</sequence>
<accession>A0A673V781</accession>
<evidence type="ECO:0000313" key="2">
    <source>
        <dbReference type="Proteomes" id="UP000472268"/>
    </source>
</evidence>
<dbReference type="OMA" id="CSHMFPR"/>
<reference evidence="1" key="3">
    <citation type="submission" date="2025-09" db="UniProtKB">
        <authorList>
            <consortium name="Ensembl"/>
        </authorList>
    </citation>
    <scope>IDENTIFICATION</scope>
</reference>
<dbReference type="Ensembl" id="ENSSSUT00005038233.1">
    <property type="protein sequence ID" value="ENSSSUP00005033533.1"/>
    <property type="gene ID" value="ENSSSUG00005021555.1"/>
</dbReference>
<dbReference type="Proteomes" id="UP000472268">
    <property type="component" value="Chromosome 8"/>
</dbReference>
<reference evidence="1 2" key="1">
    <citation type="submission" date="2019-05" db="EMBL/GenBank/DDBJ databases">
        <title>A Chromosome-scale Meerkat (S. suricatta) Genome Assembly.</title>
        <authorList>
            <person name="Dudchenko O."/>
            <person name="Lieberman Aiden E."/>
            <person name="Tung J."/>
            <person name="Barreiro L.B."/>
            <person name="Clutton-Brock T.H."/>
        </authorList>
    </citation>
    <scope>NUCLEOTIDE SEQUENCE [LARGE SCALE GENOMIC DNA]</scope>
</reference>
<keyword evidence="2" id="KW-1185">Reference proteome</keyword>
<protein>
    <submittedName>
        <fullName evidence="1">Uncharacterized protein</fullName>
    </submittedName>
</protein>
<dbReference type="AlphaFoldDB" id="A0A673V781"/>
<name>A0A673V781_SURSU</name>